<keyword evidence="1" id="KW-0812">Transmembrane</keyword>
<dbReference type="AlphaFoldDB" id="Q5Q0A0"/>
<feature type="transmembrane region" description="Helical" evidence="1">
    <location>
        <begin position="61"/>
        <end position="78"/>
    </location>
</feature>
<sequence>MPRLTSRHGTSPFIWCAAIICAIISIVVIVGGIIVFVGYLVIHPRVPIISVADAHLDFLKYLLYFPQLFPLLIMMNLGSHL</sequence>
<evidence type="ECO:0008006" key="3">
    <source>
        <dbReference type="Google" id="ProtNLM"/>
    </source>
</evidence>
<reference evidence="2" key="1">
    <citation type="submission" date="2004-10" db="EMBL/GenBank/DDBJ databases">
        <title>Reconstruction of cDNA sequences for hypothetical genes in Arabidopsis thaliana from 5' and 3' RACE products.</title>
        <authorList>
            <person name="Xiao Y."/>
            <person name="Underwood B."/>
            <person name="Moskal W."/>
            <person name="Wang W."/>
            <person name="Redman J."/>
            <person name="Wu H.C."/>
            <person name="Utterback T."/>
            <person name="Town C.D."/>
        </authorList>
    </citation>
    <scope>NUCLEOTIDE SEQUENCE</scope>
</reference>
<feature type="transmembrane region" description="Helical" evidence="1">
    <location>
        <begin position="12"/>
        <end position="41"/>
    </location>
</feature>
<gene>
    <name evidence="2" type="ordered locus">At5g45320</name>
</gene>
<evidence type="ECO:0000313" key="2">
    <source>
        <dbReference type="EMBL" id="AAV68887.1"/>
    </source>
</evidence>
<protein>
    <recommendedName>
        <fullName evidence="3">Transmembrane protein</fullName>
    </recommendedName>
</protein>
<name>Q5Q0A0_ARATH</name>
<keyword evidence="1" id="KW-0472">Membrane</keyword>
<dbReference type="EMBL" id="AY800651">
    <property type="protein sequence ID" value="AAV68887.1"/>
    <property type="molecule type" value="mRNA"/>
</dbReference>
<evidence type="ECO:0000256" key="1">
    <source>
        <dbReference type="SAM" id="Phobius"/>
    </source>
</evidence>
<keyword evidence="1" id="KW-1133">Transmembrane helix</keyword>
<proteinExistence type="evidence at transcript level"/>
<accession>Q5Q0A0</accession>
<organism evidence="2">
    <name type="scientific">Arabidopsis thaliana</name>
    <name type="common">Mouse-ear cress</name>
    <dbReference type="NCBI Taxonomy" id="3702"/>
    <lineage>
        <taxon>Eukaryota</taxon>
        <taxon>Viridiplantae</taxon>
        <taxon>Streptophyta</taxon>
        <taxon>Embryophyta</taxon>
        <taxon>Tracheophyta</taxon>
        <taxon>Spermatophyta</taxon>
        <taxon>Magnoliopsida</taxon>
        <taxon>eudicotyledons</taxon>
        <taxon>Gunneridae</taxon>
        <taxon>Pentapetalae</taxon>
        <taxon>rosids</taxon>
        <taxon>malvids</taxon>
        <taxon>Brassicales</taxon>
        <taxon>Brassicaceae</taxon>
        <taxon>Camelineae</taxon>
        <taxon>Arabidopsis</taxon>
    </lineage>
</organism>